<proteinExistence type="predicted"/>
<gene>
    <name evidence="2" type="ORF">B0H66DRAFT_550183</name>
</gene>
<name>A0AAE0IJF8_9PEZI</name>
<dbReference type="AlphaFoldDB" id="A0AAE0IJF8"/>
<keyword evidence="3" id="KW-1185">Reference proteome</keyword>
<evidence type="ECO:0000313" key="2">
    <source>
        <dbReference type="EMBL" id="KAK3326155.1"/>
    </source>
</evidence>
<comment type="caution">
    <text evidence="2">The sequence shown here is derived from an EMBL/GenBank/DDBJ whole genome shotgun (WGS) entry which is preliminary data.</text>
</comment>
<organism evidence="2 3">
    <name type="scientific">Apodospora peruviana</name>
    <dbReference type="NCBI Taxonomy" id="516989"/>
    <lineage>
        <taxon>Eukaryota</taxon>
        <taxon>Fungi</taxon>
        <taxon>Dikarya</taxon>
        <taxon>Ascomycota</taxon>
        <taxon>Pezizomycotina</taxon>
        <taxon>Sordariomycetes</taxon>
        <taxon>Sordariomycetidae</taxon>
        <taxon>Sordariales</taxon>
        <taxon>Lasiosphaeriaceae</taxon>
        <taxon>Apodospora</taxon>
    </lineage>
</organism>
<evidence type="ECO:0000256" key="1">
    <source>
        <dbReference type="SAM" id="MobiDB-lite"/>
    </source>
</evidence>
<dbReference type="Proteomes" id="UP001283341">
    <property type="component" value="Unassembled WGS sequence"/>
</dbReference>
<accession>A0AAE0IJF8</accession>
<dbReference type="EMBL" id="JAUEDM010000002">
    <property type="protein sequence ID" value="KAK3326155.1"/>
    <property type="molecule type" value="Genomic_DNA"/>
</dbReference>
<feature type="compositionally biased region" description="Basic and acidic residues" evidence="1">
    <location>
        <begin position="80"/>
        <end position="115"/>
    </location>
</feature>
<reference evidence="2" key="2">
    <citation type="submission" date="2023-06" db="EMBL/GenBank/DDBJ databases">
        <authorList>
            <consortium name="Lawrence Berkeley National Laboratory"/>
            <person name="Haridas S."/>
            <person name="Hensen N."/>
            <person name="Bonometti L."/>
            <person name="Westerberg I."/>
            <person name="Brannstrom I.O."/>
            <person name="Guillou S."/>
            <person name="Cros-Aarteil S."/>
            <person name="Calhoun S."/>
            <person name="Kuo A."/>
            <person name="Mondo S."/>
            <person name="Pangilinan J."/>
            <person name="Riley R."/>
            <person name="Labutti K."/>
            <person name="Andreopoulos B."/>
            <person name="Lipzen A."/>
            <person name="Chen C."/>
            <person name="Yanf M."/>
            <person name="Daum C."/>
            <person name="Ng V."/>
            <person name="Clum A."/>
            <person name="Steindorff A."/>
            <person name="Ohm R."/>
            <person name="Martin F."/>
            <person name="Silar P."/>
            <person name="Natvig D."/>
            <person name="Lalanne C."/>
            <person name="Gautier V."/>
            <person name="Ament-Velasquez S.L."/>
            <person name="Kruys A."/>
            <person name="Hutchinson M.I."/>
            <person name="Powell A.J."/>
            <person name="Barry K."/>
            <person name="Miller A.N."/>
            <person name="Grigoriev I.V."/>
            <person name="Debuchy R."/>
            <person name="Gladieux P."/>
            <person name="Thoren M.H."/>
            <person name="Johannesson H."/>
        </authorList>
    </citation>
    <scope>NUCLEOTIDE SEQUENCE</scope>
    <source>
        <strain evidence="2">CBS 118394</strain>
    </source>
</reference>
<sequence length="115" mass="12317">MVSRKNPNGPSKNRLAARAGGIKKQAQRKSRAGQTKISQADAARGARPGLLPNSGPGAALSKKKQKKLEQQMRLALQRKMAAEGEVEMKDVPLSKADKKSKAATTADDHGEMDIE</sequence>
<feature type="region of interest" description="Disordered" evidence="1">
    <location>
        <begin position="1"/>
        <end position="115"/>
    </location>
</feature>
<feature type="compositionally biased region" description="Polar residues" evidence="1">
    <location>
        <begin position="1"/>
        <end position="11"/>
    </location>
</feature>
<protein>
    <submittedName>
        <fullName evidence="2">Uncharacterized protein</fullName>
    </submittedName>
</protein>
<evidence type="ECO:0000313" key="3">
    <source>
        <dbReference type="Proteomes" id="UP001283341"/>
    </source>
</evidence>
<reference evidence="2" key="1">
    <citation type="journal article" date="2023" name="Mol. Phylogenet. Evol.">
        <title>Genome-scale phylogeny and comparative genomics of the fungal order Sordariales.</title>
        <authorList>
            <person name="Hensen N."/>
            <person name="Bonometti L."/>
            <person name="Westerberg I."/>
            <person name="Brannstrom I.O."/>
            <person name="Guillou S."/>
            <person name="Cros-Aarteil S."/>
            <person name="Calhoun S."/>
            <person name="Haridas S."/>
            <person name="Kuo A."/>
            <person name="Mondo S."/>
            <person name="Pangilinan J."/>
            <person name="Riley R."/>
            <person name="LaButti K."/>
            <person name="Andreopoulos B."/>
            <person name="Lipzen A."/>
            <person name="Chen C."/>
            <person name="Yan M."/>
            <person name="Daum C."/>
            <person name="Ng V."/>
            <person name="Clum A."/>
            <person name="Steindorff A."/>
            <person name="Ohm R.A."/>
            <person name="Martin F."/>
            <person name="Silar P."/>
            <person name="Natvig D.O."/>
            <person name="Lalanne C."/>
            <person name="Gautier V."/>
            <person name="Ament-Velasquez S.L."/>
            <person name="Kruys A."/>
            <person name="Hutchinson M.I."/>
            <person name="Powell A.J."/>
            <person name="Barry K."/>
            <person name="Miller A.N."/>
            <person name="Grigoriev I.V."/>
            <person name="Debuchy R."/>
            <person name="Gladieux P."/>
            <person name="Hiltunen Thoren M."/>
            <person name="Johannesson H."/>
        </authorList>
    </citation>
    <scope>NUCLEOTIDE SEQUENCE</scope>
    <source>
        <strain evidence="2">CBS 118394</strain>
    </source>
</reference>